<dbReference type="EMBL" id="CM037029">
    <property type="protein sequence ID" value="KAH7654150.1"/>
    <property type="molecule type" value="Genomic_DNA"/>
</dbReference>
<organism evidence="1 2">
    <name type="scientific">Dioscorea alata</name>
    <name type="common">Purple yam</name>
    <dbReference type="NCBI Taxonomy" id="55571"/>
    <lineage>
        <taxon>Eukaryota</taxon>
        <taxon>Viridiplantae</taxon>
        <taxon>Streptophyta</taxon>
        <taxon>Embryophyta</taxon>
        <taxon>Tracheophyta</taxon>
        <taxon>Spermatophyta</taxon>
        <taxon>Magnoliopsida</taxon>
        <taxon>Liliopsida</taxon>
        <taxon>Dioscoreales</taxon>
        <taxon>Dioscoreaceae</taxon>
        <taxon>Dioscorea</taxon>
    </lineage>
</organism>
<evidence type="ECO:0000313" key="2">
    <source>
        <dbReference type="Proteomes" id="UP000827976"/>
    </source>
</evidence>
<evidence type="ECO:0000313" key="1">
    <source>
        <dbReference type="EMBL" id="KAH7654150.1"/>
    </source>
</evidence>
<proteinExistence type="predicted"/>
<accession>A0ACB7U1J6</accession>
<comment type="caution">
    <text evidence="1">The sequence shown here is derived from an EMBL/GenBank/DDBJ whole genome shotgun (WGS) entry which is preliminary data.</text>
</comment>
<keyword evidence="2" id="KW-1185">Reference proteome</keyword>
<protein>
    <submittedName>
        <fullName evidence="1">Uncharacterized protein</fullName>
    </submittedName>
</protein>
<name>A0ACB7U1J6_DIOAL</name>
<dbReference type="Proteomes" id="UP000827976">
    <property type="component" value="Chromosome 19"/>
</dbReference>
<sequence>MATLTPGVLLKLLQSMNSDSKITGEHRSSVLQVIGIVPVPGGADDLWPARGFYLQLSDSLNSTYVSLSDLDADAILSSRSQLGQLVHVARLHPAHPVPRASGVRIIPPGRPLPFAGRPEPLLALSDPSRPDGFLIQPAPDSAPPAPAPFDEKPTTRTVFAARENVTVMPPASGTAASKRRFSSPAAAKSTRKSGAEAEHRNPSPAPSAAKANSRPSSPALGRAGSRSSSPVPSKCEVPSLVAAKEENRRVAKEPAIIVPSRFRQPSPVGRKGAASPAGRRSSMSPGRRLSGGLKVSPAPGDSKKKMVTVVAGISKVSDALVGSMRATRKSWEDQSSKSTESSETKEKTSSKSKVDNRAIIRTQAAISRRLSDVGGENSNGDETSNEKPRPSNKIDCPSMPDKLHRAAPNFVIHDKKWTDGSISIDTLSDNLARLGKEVLQSRSIASKAAAEALEEALATESIIRNLSMFADLCSSSKSANPLPTISRFLSIHDDVLKCNTNIESLIGSRTNGVTSNNTFSRERRKSVLLWVEAALTTDLGVLSLLNTGDRRKSLEKSESPQAMTCLSKRKSFIVPSKTSNAKLSVSASTSSSIPMWSGGSGIVQALDLAQTLRHEMQTWFLKFVEESLDVGFRLLAENSDDEIDRSSCRDKGQITAVLSHLKRVNEWLDSVGKGPEEETLKDVIERLKRKIYGFVITHVGSAFDSLSLSKA</sequence>
<gene>
    <name evidence="1" type="ORF">IHE45_19G124700</name>
</gene>
<reference evidence="2" key="1">
    <citation type="journal article" date="2022" name="Nat. Commun.">
        <title>Chromosome evolution and the genetic basis of agronomically important traits in greater yam.</title>
        <authorList>
            <person name="Bredeson J.V."/>
            <person name="Lyons J.B."/>
            <person name="Oniyinde I.O."/>
            <person name="Okereke N.R."/>
            <person name="Kolade O."/>
            <person name="Nnabue I."/>
            <person name="Nwadili C.O."/>
            <person name="Hribova E."/>
            <person name="Parker M."/>
            <person name="Nwogha J."/>
            <person name="Shu S."/>
            <person name="Carlson J."/>
            <person name="Kariba R."/>
            <person name="Muthemba S."/>
            <person name="Knop K."/>
            <person name="Barton G.J."/>
            <person name="Sherwood A.V."/>
            <person name="Lopez-Montes A."/>
            <person name="Asiedu R."/>
            <person name="Jamnadass R."/>
            <person name="Muchugi A."/>
            <person name="Goodstein D."/>
            <person name="Egesi C.N."/>
            <person name="Featherston J."/>
            <person name="Asfaw A."/>
            <person name="Simpson G.G."/>
            <person name="Dolezel J."/>
            <person name="Hendre P.S."/>
            <person name="Van Deynze A."/>
            <person name="Kumar P.L."/>
            <person name="Obidiegwu J.E."/>
            <person name="Bhattacharjee R."/>
            <person name="Rokhsar D.S."/>
        </authorList>
    </citation>
    <scope>NUCLEOTIDE SEQUENCE [LARGE SCALE GENOMIC DNA]</scope>
    <source>
        <strain evidence="2">cv. TDa95/00328</strain>
    </source>
</reference>